<dbReference type="RefSeq" id="YP_009722303.1">
    <property type="nucleotide sequence ID" value="NC_045397.1"/>
</dbReference>
<geneLocation type="mitochondrion" evidence="2"/>
<keyword evidence="2" id="KW-0496">Mitochondrion</keyword>
<organism evidence="2">
    <name type="scientific">Morchella importuna</name>
    <dbReference type="NCBI Taxonomy" id="1174673"/>
    <lineage>
        <taxon>Eukaryota</taxon>
        <taxon>Fungi</taxon>
        <taxon>Dikarya</taxon>
        <taxon>Ascomycota</taxon>
        <taxon>Pezizomycotina</taxon>
        <taxon>Pezizomycetes</taxon>
        <taxon>Pezizales</taxon>
        <taxon>Morchellaceae</taxon>
        <taxon>Morchella</taxon>
    </lineage>
</organism>
<accession>A0A650AF94</accession>
<reference evidence="2" key="1">
    <citation type="submission" date="2019-02" db="EMBL/GenBank/DDBJ databases">
        <title>The largest mitochondrial genome of Morchella importuna (272.2 kb) among fungi reservoir of numerous mitochondrial ORFs, repeatitive sequences and nuclear genome horizontal transfer.</title>
        <authorList>
            <person name="Liu W."/>
            <person name="Bian Y."/>
        </authorList>
    </citation>
    <scope>NUCLEOTIDE SEQUENCE</scope>
</reference>
<dbReference type="EMBL" id="MK527108">
    <property type="protein sequence ID" value="QGN66705.1"/>
    <property type="molecule type" value="Genomic_DNA"/>
</dbReference>
<protein>
    <submittedName>
        <fullName evidence="2">Uncharacterized protein</fullName>
    </submittedName>
</protein>
<gene>
    <name evidence="2" type="primary">orf116</name>
</gene>
<evidence type="ECO:0000313" key="2">
    <source>
        <dbReference type="EMBL" id="QGN66705.1"/>
    </source>
</evidence>
<proteinExistence type="predicted"/>
<sequence>MHDQAPPPCMHRFPYEITLVGSCIPYPPPLPLSPPPLSSPPGGAHCMQPCRGGVVDQGSHLRSHADQGRNDRFGRCWVCMRLQADQDLCKAGNMHAHPLDTGVLDRKSPPPQPPPP</sequence>
<name>A0A650AF94_9PEZI</name>
<dbReference type="GeneID" id="42906028"/>
<dbReference type="AlphaFoldDB" id="A0A650AF94"/>
<feature type="region of interest" description="Disordered" evidence="1">
    <location>
        <begin position="93"/>
        <end position="116"/>
    </location>
</feature>
<evidence type="ECO:0000256" key="1">
    <source>
        <dbReference type="SAM" id="MobiDB-lite"/>
    </source>
</evidence>